<dbReference type="InterPro" id="IPR009056">
    <property type="entry name" value="Cyt_c-like_dom"/>
</dbReference>
<keyword evidence="1 4" id="KW-0349">Heme</keyword>
<dbReference type="PANTHER" id="PTHR33751:SF1">
    <property type="entry name" value="CBB3-TYPE CYTOCHROME C OXIDASE SUBUNIT FIXP"/>
    <property type="match status" value="1"/>
</dbReference>
<evidence type="ECO:0000256" key="4">
    <source>
        <dbReference type="PROSITE-ProRule" id="PRU00433"/>
    </source>
</evidence>
<keyword evidence="2 4" id="KW-0479">Metal-binding</keyword>
<keyword evidence="6" id="KW-0472">Membrane</keyword>
<keyword evidence="6" id="KW-0812">Transmembrane</keyword>
<dbReference type="Pfam" id="PF14715">
    <property type="entry name" value="FixP_N"/>
    <property type="match status" value="1"/>
</dbReference>
<feature type="transmembrane region" description="Helical" evidence="6">
    <location>
        <begin position="122"/>
        <end position="144"/>
    </location>
</feature>
<dbReference type="Gene3D" id="1.10.760.10">
    <property type="entry name" value="Cytochrome c-like domain"/>
    <property type="match status" value="1"/>
</dbReference>
<evidence type="ECO:0000256" key="3">
    <source>
        <dbReference type="ARBA" id="ARBA00023004"/>
    </source>
</evidence>
<evidence type="ECO:0000256" key="6">
    <source>
        <dbReference type="SAM" id="Phobius"/>
    </source>
</evidence>
<feature type="domain" description="Cytochrome c" evidence="7">
    <location>
        <begin position="272"/>
        <end position="351"/>
    </location>
</feature>
<dbReference type="InterPro" id="IPR050597">
    <property type="entry name" value="Cytochrome_c_Oxidase_Subunit"/>
</dbReference>
<feature type="transmembrane region" description="Helical" evidence="6">
    <location>
        <begin position="83"/>
        <end position="102"/>
    </location>
</feature>
<organism evidence="8 9">
    <name type="scientific">Sediminibacterium roseum</name>
    <dbReference type="NCBI Taxonomy" id="1978412"/>
    <lineage>
        <taxon>Bacteria</taxon>
        <taxon>Pseudomonadati</taxon>
        <taxon>Bacteroidota</taxon>
        <taxon>Chitinophagia</taxon>
        <taxon>Chitinophagales</taxon>
        <taxon>Chitinophagaceae</taxon>
        <taxon>Sediminibacterium</taxon>
    </lineage>
</organism>
<evidence type="ECO:0000313" key="8">
    <source>
        <dbReference type="EMBL" id="NCI50202.1"/>
    </source>
</evidence>
<keyword evidence="3 4" id="KW-0408">Iron</keyword>
<gene>
    <name evidence="8" type="ORF">GWC95_09725</name>
</gene>
<feature type="transmembrane region" description="Helical" evidence="6">
    <location>
        <begin position="207"/>
        <end position="224"/>
    </location>
</feature>
<sequence length="385" mass="41722">MKRLLIRLITGIVTMFFALLASPTLLLAADAPKKSSMNNPIAIVIVVVIVALLIVIALLSYVLLGIAQFYVKRAKEQAQQNGTAAKTTVLLLCCLAGFSAFAQTDNAAVVTDRSIGGLSEATFFTLMTVIAIELAVIAALAWFLKRLMAKEETRQAAEIANAVPKDSLLKRIWDRANRFRAIHQEADIDLGHDYDSIRELDNRLPPWWLYGFYCTVIFAAIYLWRAEVSKSAPSAIQEYTASVAEAEKQKEIYLANAANNVDENSVKLLGADGIAAGKMIFTGTCAACHGTDGGGGVGPNLTDDYWLHGGTLKDVFKTIKYGVQEKGMKSWKDDLSPVQIAQLASFVKSIKGTKPATPKEPQGEPFKENTADSANATKTTASITQ</sequence>
<comment type="caution">
    <text evidence="8">The sequence shown here is derived from an EMBL/GenBank/DDBJ whole genome shotgun (WGS) entry which is preliminary data.</text>
</comment>
<dbReference type="Proteomes" id="UP000753802">
    <property type="component" value="Unassembled WGS sequence"/>
</dbReference>
<dbReference type="InterPro" id="IPR032858">
    <property type="entry name" value="CcoP_N"/>
</dbReference>
<dbReference type="Gene3D" id="6.10.280.130">
    <property type="match status" value="1"/>
</dbReference>
<dbReference type="Pfam" id="PF13442">
    <property type="entry name" value="Cytochrome_CBB3"/>
    <property type="match status" value="1"/>
</dbReference>
<evidence type="ECO:0000256" key="1">
    <source>
        <dbReference type="ARBA" id="ARBA00022617"/>
    </source>
</evidence>
<feature type="compositionally biased region" description="Basic and acidic residues" evidence="5">
    <location>
        <begin position="361"/>
        <end position="370"/>
    </location>
</feature>
<dbReference type="InterPro" id="IPR038414">
    <property type="entry name" value="CcoP_N_sf"/>
</dbReference>
<feature type="transmembrane region" description="Helical" evidence="6">
    <location>
        <begin position="44"/>
        <end position="71"/>
    </location>
</feature>
<evidence type="ECO:0000256" key="2">
    <source>
        <dbReference type="ARBA" id="ARBA00022723"/>
    </source>
</evidence>
<proteinExistence type="predicted"/>
<dbReference type="EMBL" id="JAACJS010000012">
    <property type="protein sequence ID" value="NCI50202.1"/>
    <property type="molecule type" value="Genomic_DNA"/>
</dbReference>
<dbReference type="SUPFAM" id="SSF46626">
    <property type="entry name" value="Cytochrome c"/>
    <property type="match status" value="1"/>
</dbReference>
<feature type="region of interest" description="Disordered" evidence="5">
    <location>
        <begin position="351"/>
        <end position="385"/>
    </location>
</feature>
<dbReference type="PANTHER" id="PTHR33751">
    <property type="entry name" value="CBB3-TYPE CYTOCHROME C OXIDASE SUBUNIT FIXP"/>
    <property type="match status" value="1"/>
</dbReference>
<dbReference type="RefSeq" id="WP_161818509.1">
    <property type="nucleotide sequence ID" value="NZ_JAACJS010000012.1"/>
</dbReference>
<evidence type="ECO:0000259" key="7">
    <source>
        <dbReference type="PROSITE" id="PS51007"/>
    </source>
</evidence>
<evidence type="ECO:0000313" key="9">
    <source>
        <dbReference type="Proteomes" id="UP000753802"/>
    </source>
</evidence>
<accession>A0ABW9ZWV7</accession>
<reference evidence="8 9" key="1">
    <citation type="submission" date="2020-01" db="EMBL/GenBank/DDBJ databases">
        <title>Genome analysis.</title>
        <authorList>
            <person name="Wu S."/>
            <person name="Wang G."/>
        </authorList>
    </citation>
    <scope>NUCLEOTIDE SEQUENCE [LARGE SCALE GENOMIC DNA]</scope>
    <source>
        <strain evidence="8 9">SYL130</strain>
    </source>
</reference>
<dbReference type="InterPro" id="IPR036909">
    <property type="entry name" value="Cyt_c-like_dom_sf"/>
</dbReference>
<keyword evidence="6" id="KW-1133">Transmembrane helix</keyword>
<evidence type="ECO:0000256" key="5">
    <source>
        <dbReference type="SAM" id="MobiDB-lite"/>
    </source>
</evidence>
<dbReference type="PROSITE" id="PS51007">
    <property type="entry name" value="CYTC"/>
    <property type="match status" value="1"/>
</dbReference>
<keyword evidence="9" id="KW-1185">Reference proteome</keyword>
<name>A0ABW9ZWV7_9BACT</name>
<protein>
    <submittedName>
        <fullName evidence="8">C-type cytochrome</fullName>
    </submittedName>
</protein>
<feature type="compositionally biased region" description="Polar residues" evidence="5">
    <location>
        <begin position="371"/>
        <end position="385"/>
    </location>
</feature>